<keyword evidence="3" id="KW-1185">Reference proteome</keyword>
<accession>A0ABT6FX22</accession>
<feature type="chain" id="PRO_5045840836" evidence="1">
    <location>
        <begin position="23"/>
        <end position="179"/>
    </location>
</feature>
<protein>
    <submittedName>
        <fullName evidence="2">Uncharacterized protein</fullName>
    </submittedName>
</protein>
<proteinExistence type="predicted"/>
<sequence>MNPNLFRILALALCMAFASCSSDDTNSVPDETNNEFIFNGTSYNLVSAIIVDENTANNDPSEISISLFNKTSTEITGNNDLSDISYVYFDFEDTTIQNTTYSQIEDYDISINGNVVNSEFTPGTVLLSDDDPQSDVYAQSGSVTVTNFTEFNIVFTFTFTRNDGQVISGSYDGNYFMPN</sequence>
<feature type="signal peptide" evidence="1">
    <location>
        <begin position="1"/>
        <end position="22"/>
    </location>
</feature>
<name>A0ABT6FX22_9FLAO</name>
<keyword evidence="1" id="KW-0732">Signal</keyword>
<organism evidence="2 3">
    <name type="scientific">Winogradskyella marincola</name>
    <dbReference type="NCBI Taxonomy" id="3037795"/>
    <lineage>
        <taxon>Bacteria</taxon>
        <taxon>Pseudomonadati</taxon>
        <taxon>Bacteroidota</taxon>
        <taxon>Flavobacteriia</taxon>
        <taxon>Flavobacteriales</taxon>
        <taxon>Flavobacteriaceae</taxon>
        <taxon>Winogradskyella</taxon>
    </lineage>
</organism>
<evidence type="ECO:0000256" key="1">
    <source>
        <dbReference type="SAM" id="SignalP"/>
    </source>
</evidence>
<dbReference type="EMBL" id="JARSBN010000001">
    <property type="protein sequence ID" value="MDG4714340.1"/>
    <property type="molecule type" value="Genomic_DNA"/>
</dbReference>
<dbReference type="PROSITE" id="PS51257">
    <property type="entry name" value="PROKAR_LIPOPROTEIN"/>
    <property type="match status" value="1"/>
</dbReference>
<dbReference type="Proteomes" id="UP001529085">
    <property type="component" value="Unassembled WGS sequence"/>
</dbReference>
<evidence type="ECO:0000313" key="2">
    <source>
        <dbReference type="EMBL" id="MDG4714340.1"/>
    </source>
</evidence>
<evidence type="ECO:0000313" key="3">
    <source>
        <dbReference type="Proteomes" id="UP001529085"/>
    </source>
</evidence>
<comment type="caution">
    <text evidence="2">The sequence shown here is derived from an EMBL/GenBank/DDBJ whole genome shotgun (WGS) entry which is preliminary data.</text>
</comment>
<gene>
    <name evidence="2" type="ORF">P7122_00520</name>
</gene>
<reference evidence="2 3" key="1">
    <citation type="submission" date="2023-03" db="EMBL/GenBank/DDBJ databases">
        <title>Strain YYF002 represents a novel species in the genus Winogradskyella isolated from seawater.</title>
        <authorList>
            <person name="Fu Z.-Y."/>
        </authorList>
    </citation>
    <scope>NUCLEOTIDE SEQUENCE [LARGE SCALE GENOMIC DNA]</scope>
    <source>
        <strain evidence="2 3">YYF002</strain>
    </source>
</reference>
<dbReference type="RefSeq" id="WP_278003831.1">
    <property type="nucleotide sequence ID" value="NZ_JARSBN010000001.1"/>
</dbReference>